<dbReference type="InterPro" id="IPR036691">
    <property type="entry name" value="Endo/exonu/phosph_ase_sf"/>
</dbReference>
<dbReference type="InterPro" id="IPR005135">
    <property type="entry name" value="Endo/exonuclease/phosphatase"/>
</dbReference>
<accession>A0A6V8ME32</accession>
<dbReference type="EMBL" id="BLXX01000001">
    <property type="protein sequence ID" value="GFO58246.1"/>
    <property type="molecule type" value="Genomic_DNA"/>
</dbReference>
<gene>
    <name evidence="2" type="ORF">GMST_05710</name>
</gene>
<dbReference type="InterPro" id="IPR051916">
    <property type="entry name" value="GPI-anchor_lipid_remodeler"/>
</dbReference>
<evidence type="ECO:0000313" key="3">
    <source>
        <dbReference type="Proteomes" id="UP000556026"/>
    </source>
</evidence>
<feature type="domain" description="Endonuclease/exonuclease/phosphatase" evidence="1">
    <location>
        <begin position="1"/>
        <end position="228"/>
    </location>
</feature>
<dbReference type="Gene3D" id="3.60.10.10">
    <property type="entry name" value="Endonuclease/exonuclease/phosphatase"/>
    <property type="match status" value="1"/>
</dbReference>
<evidence type="ECO:0000259" key="1">
    <source>
        <dbReference type="Pfam" id="PF03372"/>
    </source>
</evidence>
<dbReference type="SUPFAM" id="SSF56219">
    <property type="entry name" value="DNase I-like"/>
    <property type="match status" value="1"/>
</dbReference>
<dbReference type="PANTHER" id="PTHR14859">
    <property type="entry name" value="CALCOFLUOR WHITE HYPERSENSITIVE PROTEIN PRECURSOR"/>
    <property type="match status" value="1"/>
</dbReference>
<dbReference type="Proteomes" id="UP000556026">
    <property type="component" value="Unassembled WGS sequence"/>
</dbReference>
<dbReference type="GO" id="GO:0006506">
    <property type="term" value="P:GPI anchor biosynthetic process"/>
    <property type="evidence" value="ECO:0007669"/>
    <property type="project" value="TreeGrafter"/>
</dbReference>
<keyword evidence="2" id="KW-0378">Hydrolase</keyword>
<dbReference type="Pfam" id="PF03372">
    <property type="entry name" value="Exo_endo_phos"/>
    <property type="match status" value="1"/>
</dbReference>
<keyword evidence="2" id="KW-0540">Nuclease</keyword>
<dbReference type="GO" id="GO:0016020">
    <property type="term" value="C:membrane"/>
    <property type="evidence" value="ECO:0007669"/>
    <property type="project" value="GOC"/>
</dbReference>
<evidence type="ECO:0000313" key="2">
    <source>
        <dbReference type="EMBL" id="GFO58246.1"/>
    </source>
</evidence>
<proteinExistence type="predicted"/>
<dbReference type="PANTHER" id="PTHR14859:SF15">
    <property type="entry name" value="ENDONUCLEASE_EXONUCLEASE_PHOSPHATASE DOMAIN-CONTAINING PROTEIN"/>
    <property type="match status" value="1"/>
</dbReference>
<dbReference type="GO" id="GO:0004519">
    <property type="term" value="F:endonuclease activity"/>
    <property type="evidence" value="ECO:0007669"/>
    <property type="project" value="UniProtKB-KW"/>
</dbReference>
<keyword evidence="2" id="KW-0255">Endonuclease</keyword>
<organism evidence="2 3">
    <name type="scientific">Geomonas silvestris</name>
    <dbReference type="NCBI Taxonomy" id="2740184"/>
    <lineage>
        <taxon>Bacteria</taxon>
        <taxon>Pseudomonadati</taxon>
        <taxon>Thermodesulfobacteriota</taxon>
        <taxon>Desulfuromonadia</taxon>
        <taxon>Geobacterales</taxon>
        <taxon>Geobacteraceae</taxon>
        <taxon>Geomonas</taxon>
    </lineage>
</organism>
<comment type="caution">
    <text evidence="2">The sequence shown here is derived from an EMBL/GenBank/DDBJ whole genome shotgun (WGS) entry which is preliminary data.</text>
</comment>
<sequence>MTYNVHSSIGMDGKISPLRIAGVIERCAPDVVALQELDSGLTRTSLVDQAHVIAHQLEMTYHFHPSFRVEEGGYGNAVLSRLPLRLVKAGPLPSHPSRSFERRGALWVEVEQGGRGLQIIATHFGLNRRERICQAEALLGPEWLEHPECRGPVVVCGDFNALPRSAAYRCLTRRLRDAQCALKGSRPQGTFPVRLPLMRIDHLFISPGVQVSKVAVPRTPLTRLASDHLPLVVTLELP</sequence>
<name>A0A6V8ME32_9BACT</name>
<reference evidence="3" key="1">
    <citation type="submission" date="2020-06" db="EMBL/GenBank/DDBJ databases">
        <title>Draft genomic sequence of Geomonas sp. Red330.</title>
        <authorList>
            <person name="Itoh H."/>
            <person name="Zhenxing X."/>
            <person name="Ushijima N."/>
            <person name="Masuda Y."/>
            <person name="Shiratori Y."/>
            <person name="Senoo K."/>
        </authorList>
    </citation>
    <scope>NUCLEOTIDE SEQUENCE [LARGE SCALE GENOMIC DNA]</scope>
    <source>
        <strain evidence="3">Red330</strain>
    </source>
</reference>
<dbReference type="AlphaFoldDB" id="A0A6V8ME32"/>
<protein>
    <submittedName>
        <fullName evidence="2">Endonuclease</fullName>
    </submittedName>
</protein>
<keyword evidence="3" id="KW-1185">Reference proteome</keyword>